<evidence type="ECO:0008006" key="3">
    <source>
        <dbReference type="Google" id="ProtNLM"/>
    </source>
</evidence>
<dbReference type="STRING" id="906968.Trebr_1092"/>
<proteinExistence type="predicted"/>
<accession>F4LKF0</accession>
<dbReference type="SUPFAM" id="SSF53448">
    <property type="entry name" value="Nucleotide-diphospho-sugar transferases"/>
    <property type="match status" value="1"/>
</dbReference>
<organism evidence="1 2">
    <name type="scientific">Treponema brennaborense (strain DSM 12168 / CIP 105900 / DD5/3)</name>
    <dbReference type="NCBI Taxonomy" id="906968"/>
    <lineage>
        <taxon>Bacteria</taxon>
        <taxon>Pseudomonadati</taxon>
        <taxon>Spirochaetota</taxon>
        <taxon>Spirochaetia</taxon>
        <taxon>Spirochaetales</taxon>
        <taxon>Treponemataceae</taxon>
        <taxon>Treponema</taxon>
    </lineage>
</organism>
<evidence type="ECO:0000313" key="2">
    <source>
        <dbReference type="Proteomes" id="UP000006546"/>
    </source>
</evidence>
<name>F4LKF0_TREBD</name>
<dbReference type="KEGG" id="tbe:Trebr_1092"/>
<dbReference type="HOGENOM" id="CLU_572288_0_0_12"/>
<dbReference type="eggNOG" id="COG1215">
    <property type="taxonomic scope" value="Bacteria"/>
</dbReference>
<dbReference type="Proteomes" id="UP000006546">
    <property type="component" value="Chromosome"/>
</dbReference>
<keyword evidence="2" id="KW-1185">Reference proteome</keyword>
<gene>
    <name evidence="1" type="ordered locus">Trebr_1092</name>
</gene>
<evidence type="ECO:0000313" key="1">
    <source>
        <dbReference type="EMBL" id="AEE16524.1"/>
    </source>
</evidence>
<protein>
    <recommendedName>
        <fullName evidence="3">Glycosyl transferase family 2</fullName>
    </recommendedName>
</protein>
<dbReference type="AlphaFoldDB" id="F4LKF0"/>
<dbReference type="OrthoDB" id="5391853at2"/>
<dbReference type="EMBL" id="CP002696">
    <property type="protein sequence ID" value="AEE16524.1"/>
    <property type="molecule type" value="Genomic_DNA"/>
</dbReference>
<reference evidence="2" key="1">
    <citation type="submission" date="2011-04" db="EMBL/GenBank/DDBJ databases">
        <title>The complete genome of Treponema brennaborense DSM 12168.</title>
        <authorList>
            <person name="Lucas S."/>
            <person name="Han J."/>
            <person name="Lapidus A."/>
            <person name="Bruce D."/>
            <person name="Goodwin L."/>
            <person name="Pitluck S."/>
            <person name="Peters L."/>
            <person name="Kyrpides N."/>
            <person name="Mavromatis K."/>
            <person name="Ivanova N."/>
            <person name="Mikhailova N."/>
            <person name="Pagani I."/>
            <person name="Teshima H."/>
            <person name="Detter J.C."/>
            <person name="Tapia R."/>
            <person name="Han C."/>
            <person name="Land M."/>
            <person name="Hauser L."/>
            <person name="Markowitz V."/>
            <person name="Cheng J.-F."/>
            <person name="Hugenholtz P."/>
            <person name="Woyke T."/>
            <person name="Wu D."/>
            <person name="Gronow S."/>
            <person name="Wellnitz S."/>
            <person name="Brambilla E."/>
            <person name="Klenk H.-P."/>
            <person name="Eisen J.A."/>
        </authorList>
    </citation>
    <scope>NUCLEOTIDE SEQUENCE [LARGE SCALE GENOMIC DNA]</scope>
    <source>
        <strain evidence="2">DSM 12168 / CIP 105900 / DD5/3</strain>
    </source>
</reference>
<dbReference type="Gene3D" id="3.90.550.10">
    <property type="entry name" value="Spore Coat Polysaccharide Biosynthesis Protein SpsA, Chain A"/>
    <property type="match status" value="1"/>
</dbReference>
<dbReference type="InterPro" id="IPR029044">
    <property type="entry name" value="Nucleotide-diphossugar_trans"/>
</dbReference>
<dbReference type="RefSeq" id="WP_013758232.1">
    <property type="nucleotide sequence ID" value="NC_015500.1"/>
</dbReference>
<sequence length="447" mass="47954">MRIIEQYLSKRIASVQPFFPKNVPMPDANQRGAASSVPLCVAVVVPVCDEYPALYETIGSVDASYRAFLQSSPPSDFPELQFRVICVVNNTAGAPDRVRRNNDACLAMLAGSDTAFPPHSVPLEAIDCASRGRELPDGQGVGFARKIGMDYALAAGASVIACLDADTTVSPDYAADLSAFALRAARARNGIAAAVTGFTHRRGETPAAESAVRRYEYFLKEHSRRLRECASVYYPVALGPTIVCSAAAYAACGGMNVRTAGEDFYFLQALIKVCAAQHPGTREAVPALGCTVYPSARISQRVPFGTGRKIAELSAYAEQSGRFAPGTAGAGARADTDKAAADTDKAAAAVSAAPVEISGYPDAVYEQLARCIRIVTDACAENCTGTELSRRLLRSAGAVDTFLENENFFSVWEKLRRNNKTASALETAFQCWFDGLKIIRLIHYLMR</sequence>